<dbReference type="Pfam" id="PF13577">
    <property type="entry name" value="SnoaL_4"/>
    <property type="match status" value="1"/>
</dbReference>
<proteinExistence type="predicted"/>
<dbReference type="InterPro" id="IPR032710">
    <property type="entry name" value="NTF2-like_dom_sf"/>
</dbReference>
<sequence>MATILDEAEIRSLLARERFARDTGQFQKLRDSYHPDASKTRVHIMWYDGEIDGFVSASEKHYSPTTVSIMHQIMPGEIDVQGSKALAQSWCIIDTRFDYEGGQLDAKTYVRLFNQCEKVDGRWKLLTLEIIYLRDLITPVYPAKEPDFGDLSGFRKSYRFTAWMVGLRGLTIRNDLAGEDDAKSMEELINKNRAWIEAP</sequence>
<accession>A0A2J6SBA2</accession>
<organism evidence="2 3">
    <name type="scientific">Hyaloscypha variabilis (strain UAMH 11265 / GT02V1 / F)</name>
    <name type="common">Meliniomyces variabilis</name>
    <dbReference type="NCBI Taxonomy" id="1149755"/>
    <lineage>
        <taxon>Eukaryota</taxon>
        <taxon>Fungi</taxon>
        <taxon>Dikarya</taxon>
        <taxon>Ascomycota</taxon>
        <taxon>Pezizomycotina</taxon>
        <taxon>Leotiomycetes</taxon>
        <taxon>Helotiales</taxon>
        <taxon>Hyaloscyphaceae</taxon>
        <taxon>Hyaloscypha</taxon>
        <taxon>Hyaloscypha variabilis</taxon>
    </lineage>
</organism>
<evidence type="ECO:0000313" key="3">
    <source>
        <dbReference type="Proteomes" id="UP000235786"/>
    </source>
</evidence>
<evidence type="ECO:0000313" key="2">
    <source>
        <dbReference type="EMBL" id="PMD48040.1"/>
    </source>
</evidence>
<reference evidence="2 3" key="1">
    <citation type="submission" date="2016-04" db="EMBL/GenBank/DDBJ databases">
        <title>A degradative enzymes factory behind the ericoid mycorrhizal symbiosis.</title>
        <authorList>
            <consortium name="DOE Joint Genome Institute"/>
            <person name="Martino E."/>
            <person name="Morin E."/>
            <person name="Grelet G."/>
            <person name="Kuo A."/>
            <person name="Kohler A."/>
            <person name="Daghino S."/>
            <person name="Barry K."/>
            <person name="Choi C."/>
            <person name="Cichocki N."/>
            <person name="Clum A."/>
            <person name="Copeland A."/>
            <person name="Hainaut M."/>
            <person name="Haridas S."/>
            <person name="Labutti K."/>
            <person name="Lindquist E."/>
            <person name="Lipzen A."/>
            <person name="Khouja H.-R."/>
            <person name="Murat C."/>
            <person name="Ohm R."/>
            <person name="Olson A."/>
            <person name="Spatafora J."/>
            <person name="Veneault-Fourrey C."/>
            <person name="Henrissat B."/>
            <person name="Grigoriev I."/>
            <person name="Martin F."/>
            <person name="Perotto S."/>
        </authorList>
    </citation>
    <scope>NUCLEOTIDE SEQUENCE [LARGE SCALE GENOMIC DNA]</scope>
    <source>
        <strain evidence="2 3">F</strain>
    </source>
</reference>
<gene>
    <name evidence="2" type="ORF">L207DRAFT_559797</name>
</gene>
<keyword evidence="3" id="KW-1185">Reference proteome</keyword>
<protein>
    <recommendedName>
        <fullName evidence="1">SnoaL-like domain-containing protein</fullName>
    </recommendedName>
</protein>
<dbReference type="OrthoDB" id="3724021at2759"/>
<dbReference type="AlphaFoldDB" id="A0A2J6SBA2"/>
<name>A0A2J6SBA2_HYAVF</name>
<dbReference type="EMBL" id="KZ613937">
    <property type="protein sequence ID" value="PMD48040.1"/>
    <property type="molecule type" value="Genomic_DNA"/>
</dbReference>
<dbReference type="SUPFAM" id="SSF54427">
    <property type="entry name" value="NTF2-like"/>
    <property type="match status" value="1"/>
</dbReference>
<feature type="domain" description="SnoaL-like" evidence="1">
    <location>
        <begin position="3"/>
        <end position="126"/>
    </location>
</feature>
<dbReference type="Gene3D" id="3.10.450.50">
    <property type="match status" value="1"/>
</dbReference>
<dbReference type="Proteomes" id="UP000235786">
    <property type="component" value="Unassembled WGS sequence"/>
</dbReference>
<dbReference type="InterPro" id="IPR037401">
    <property type="entry name" value="SnoaL-like"/>
</dbReference>
<evidence type="ECO:0000259" key="1">
    <source>
        <dbReference type="Pfam" id="PF13577"/>
    </source>
</evidence>